<dbReference type="PRINTS" id="PR00421">
    <property type="entry name" value="THIOREDOXIN"/>
</dbReference>
<dbReference type="Pfam" id="PF00085">
    <property type="entry name" value="Thioredoxin"/>
    <property type="match status" value="1"/>
</dbReference>
<dbReference type="CDD" id="cd02947">
    <property type="entry name" value="TRX_family"/>
    <property type="match status" value="1"/>
</dbReference>
<dbReference type="Gene3D" id="3.40.30.10">
    <property type="entry name" value="Glutaredoxin"/>
    <property type="match status" value="1"/>
</dbReference>
<feature type="compositionally biased region" description="Basic and acidic residues" evidence="1">
    <location>
        <begin position="1"/>
        <end position="19"/>
    </location>
</feature>
<sequence length="270" mass="28814">MAVDPARQRRAEDRAHRADDPEDEPVPPVHPAGAGVLHERDRGRDADDDEGGRGGVVRGQAEGEDEDGQGQDRAPAAEAAEDDADDQPGHDRCDHDVLSLARINTLGGIMASYRPGCVAQWASAAYIGRSERCTAQSRRTIEPRSPMATVDLTADTFEKTVTENDIVLVDWWASWCGPCRQFAPTYEAASGTHEDIVFGKVDTEAEQALAGAAQITSIPTIMAFREGILVYAQAGALPPAGLEKVIEGIRALDMDDVRSQVAAQAAASQG</sequence>
<organism evidence="3 4">
    <name type="scientific">Phycicoccus elongatus Lp2</name>
    <dbReference type="NCBI Taxonomy" id="1193181"/>
    <lineage>
        <taxon>Bacteria</taxon>
        <taxon>Bacillati</taxon>
        <taxon>Actinomycetota</taxon>
        <taxon>Actinomycetes</taxon>
        <taxon>Micrococcales</taxon>
        <taxon>Intrasporangiaceae</taxon>
        <taxon>Phycicoccus</taxon>
    </lineage>
</organism>
<dbReference type="STRING" id="1193181.BN10_910011"/>
<dbReference type="GO" id="GO:0005829">
    <property type="term" value="C:cytosol"/>
    <property type="evidence" value="ECO:0007669"/>
    <property type="project" value="TreeGrafter"/>
</dbReference>
<feature type="region of interest" description="Disordered" evidence="1">
    <location>
        <begin position="1"/>
        <end position="93"/>
    </location>
</feature>
<evidence type="ECO:0000313" key="4">
    <source>
        <dbReference type="Proteomes" id="UP000013167"/>
    </source>
</evidence>
<name>N0E5L3_9MICO</name>
<keyword evidence="4" id="KW-1185">Reference proteome</keyword>
<protein>
    <submittedName>
        <fullName evidence="3">Thioredoxin (Modular protein)</fullName>
    </submittedName>
</protein>
<proteinExistence type="predicted"/>
<reference evidence="3 4" key="1">
    <citation type="journal article" date="2013" name="ISME J.">
        <title>A metabolic model for members of the genus Tetrasphaera involved in enhanced biological phosphorus removal.</title>
        <authorList>
            <person name="Kristiansen R."/>
            <person name="Nguyen H.T.T."/>
            <person name="Saunders A.M."/>
            <person name="Nielsen J.L."/>
            <person name="Wimmer R."/>
            <person name="Le V.Q."/>
            <person name="McIlroy S.J."/>
            <person name="Petrovski S."/>
            <person name="Seviour R.J."/>
            <person name="Calteau A."/>
            <person name="Nielsen K.L."/>
            <person name="Nielsen P.H."/>
        </authorList>
    </citation>
    <scope>NUCLEOTIDE SEQUENCE [LARGE SCALE GENOMIC DNA]</scope>
    <source>
        <strain evidence="3 4">Lp2</strain>
    </source>
</reference>
<dbReference type="PANTHER" id="PTHR45663:SF40">
    <property type="entry name" value="THIOREDOXIN 2"/>
    <property type="match status" value="1"/>
</dbReference>
<dbReference type="HOGENOM" id="CLU_1030277_0_0_11"/>
<dbReference type="EMBL" id="CAIZ01000165">
    <property type="protein sequence ID" value="CCH71370.1"/>
    <property type="molecule type" value="Genomic_DNA"/>
</dbReference>
<dbReference type="InterPro" id="IPR013766">
    <property type="entry name" value="Thioredoxin_domain"/>
</dbReference>
<dbReference type="SUPFAM" id="SSF52833">
    <property type="entry name" value="Thioredoxin-like"/>
    <property type="match status" value="1"/>
</dbReference>
<dbReference type="InterPro" id="IPR036249">
    <property type="entry name" value="Thioredoxin-like_sf"/>
</dbReference>
<gene>
    <name evidence="3" type="ORF">BN10_910011</name>
</gene>
<evidence type="ECO:0000313" key="3">
    <source>
        <dbReference type="EMBL" id="CCH71370.1"/>
    </source>
</evidence>
<evidence type="ECO:0000256" key="1">
    <source>
        <dbReference type="SAM" id="MobiDB-lite"/>
    </source>
</evidence>
<dbReference type="AlphaFoldDB" id="N0E5L3"/>
<evidence type="ECO:0000259" key="2">
    <source>
        <dbReference type="PROSITE" id="PS51352"/>
    </source>
</evidence>
<dbReference type="Proteomes" id="UP000013167">
    <property type="component" value="Unassembled WGS sequence"/>
</dbReference>
<accession>N0E5L3</accession>
<dbReference type="eggNOG" id="COG3118">
    <property type="taxonomic scope" value="Bacteria"/>
</dbReference>
<dbReference type="PROSITE" id="PS51352">
    <property type="entry name" value="THIOREDOXIN_2"/>
    <property type="match status" value="1"/>
</dbReference>
<dbReference type="FunFam" id="3.40.30.10:FF:000155">
    <property type="entry name" value="Thioredoxin"/>
    <property type="match status" value="1"/>
</dbReference>
<dbReference type="GO" id="GO:0015035">
    <property type="term" value="F:protein-disulfide reductase activity"/>
    <property type="evidence" value="ECO:0007669"/>
    <property type="project" value="TreeGrafter"/>
</dbReference>
<comment type="caution">
    <text evidence="3">The sequence shown here is derived from an EMBL/GenBank/DDBJ whole genome shotgun (WGS) entry which is preliminary data.</text>
</comment>
<feature type="domain" description="Thioredoxin" evidence="2">
    <location>
        <begin position="141"/>
        <end position="251"/>
    </location>
</feature>
<dbReference type="PANTHER" id="PTHR45663">
    <property type="entry name" value="GEO12009P1"/>
    <property type="match status" value="1"/>
</dbReference>